<evidence type="ECO:0000313" key="2">
    <source>
        <dbReference type="EMBL" id="KGJ51413.1"/>
    </source>
</evidence>
<reference evidence="2 3" key="1">
    <citation type="submission" date="2014-08" db="EMBL/GenBank/DDBJ databases">
        <title>Clostridium innocuum, an unnegligible vancomycin-resistant pathogen causing extra-intestinal infections.</title>
        <authorList>
            <person name="Feng Y."/>
            <person name="Chiu C.-H."/>
        </authorList>
    </citation>
    <scope>NUCLEOTIDE SEQUENCE [LARGE SCALE GENOMIC DNA]</scope>
    <source>
        <strain evidence="2 3">AN88</strain>
    </source>
</reference>
<feature type="transmembrane region" description="Helical" evidence="1">
    <location>
        <begin position="6"/>
        <end position="25"/>
    </location>
</feature>
<gene>
    <name evidence="2" type="ORF">CIAN88_20830</name>
</gene>
<sequence>MNFKDIISIAAVIATTVVAVVSIFLNHRSNLKHQLFLEKLRIYKELMVIVSQSTSQRANREELHLRLIAVKQEIILFSTEPIIRKLADIGDINFTNDGQTEVQAKEKFDRYLSLLNLMRRDLLKQNDKISDTTLKRLI</sequence>
<protein>
    <submittedName>
        <fullName evidence="2">Uncharacterized protein</fullName>
    </submittedName>
</protein>
<dbReference type="RefSeq" id="WP_044907936.1">
    <property type="nucleotide sequence ID" value="NZ_CAXUDH010000022.1"/>
</dbReference>
<keyword evidence="1" id="KW-0812">Transmembrane</keyword>
<keyword evidence="1" id="KW-1133">Transmembrane helix</keyword>
<name>A0A099I3I4_CLOIN</name>
<evidence type="ECO:0000313" key="3">
    <source>
        <dbReference type="Proteomes" id="UP000030008"/>
    </source>
</evidence>
<dbReference type="EMBL" id="JQIF01000113">
    <property type="protein sequence ID" value="KGJ51413.1"/>
    <property type="molecule type" value="Genomic_DNA"/>
</dbReference>
<keyword evidence="1" id="KW-0472">Membrane</keyword>
<organism evidence="2 3">
    <name type="scientific">Clostridium innocuum</name>
    <dbReference type="NCBI Taxonomy" id="1522"/>
    <lineage>
        <taxon>Bacteria</taxon>
        <taxon>Bacillati</taxon>
        <taxon>Bacillota</taxon>
        <taxon>Clostridia</taxon>
        <taxon>Eubacteriales</taxon>
        <taxon>Clostridiaceae</taxon>
        <taxon>Clostridium</taxon>
    </lineage>
</organism>
<evidence type="ECO:0000256" key="1">
    <source>
        <dbReference type="SAM" id="Phobius"/>
    </source>
</evidence>
<proteinExistence type="predicted"/>
<dbReference type="Proteomes" id="UP000030008">
    <property type="component" value="Unassembled WGS sequence"/>
</dbReference>
<dbReference type="AlphaFoldDB" id="A0A099I3I4"/>
<accession>A0A099I3I4</accession>
<comment type="caution">
    <text evidence="2">The sequence shown here is derived from an EMBL/GenBank/DDBJ whole genome shotgun (WGS) entry which is preliminary data.</text>
</comment>